<dbReference type="GO" id="GO:0005634">
    <property type="term" value="C:nucleus"/>
    <property type="evidence" value="ECO:0007669"/>
    <property type="project" value="UniProtKB-SubCell"/>
</dbReference>
<organism evidence="9 10">
    <name type="scientific">Trichonephila clavata</name>
    <name type="common">Joro spider</name>
    <name type="synonym">Nephila clavata</name>
    <dbReference type="NCBI Taxonomy" id="2740835"/>
    <lineage>
        <taxon>Eukaryota</taxon>
        <taxon>Metazoa</taxon>
        <taxon>Ecdysozoa</taxon>
        <taxon>Arthropoda</taxon>
        <taxon>Chelicerata</taxon>
        <taxon>Arachnida</taxon>
        <taxon>Araneae</taxon>
        <taxon>Araneomorphae</taxon>
        <taxon>Entelegynae</taxon>
        <taxon>Araneoidea</taxon>
        <taxon>Nephilidae</taxon>
        <taxon>Trichonephila</taxon>
    </lineage>
</organism>
<evidence type="ECO:0000256" key="5">
    <source>
        <dbReference type="ARBA" id="ARBA00022833"/>
    </source>
</evidence>
<dbReference type="GO" id="GO:0010468">
    <property type="term" value="P:regulation of gene expression"/>
    <property type="evidence" value="ECO:0007669"/>
    <property type="project" value="TreeGrafter"/>
</dbReference>
<dbReference type="InterPro" id="IPR036236">
    <property type="entry name" value="Znf_C2H2_sf"/>
</dbReference>
<reference evidence="9" key="1">
    <citation type="submission" date="2020-07" db="EMBL/GenBank/DDBJ databases">
        <title>Multicomponent nature underlies the extraordinary mechanical properties of spider dragline silk.</title>
        <authorList>
            <person name="Kono N."/>
            <person name="Nakamura H."/>
            <person name="Mori M."/>
            <person name="Yoshida Y."/>
            <person name="Ohtoshi R."/>
            <person name="Malay A.D."/>
            <person name="Moran D.A.P."/>
            <person name="Tomita M."/>
            <person name="Numata K."/>
            <person name="Arakawa K."/>
        </authorList>
    </citation>
    <scope>NUCLEOTIDE SEQUENCE</scope>
</reference>
<comment type="caution">
    <text evidence="9">The sequence shown here is derived from an EMBL/GenBank/DDBJ whole genome shotgun (WGS) entry which is preliminary data.</text>
</comment>
<evidence type="ECO:0000313" key="10">
    <source>
        <dbReference type="Proteomes" id="UP000887116"/>
    </source>
</evidence>
<dbReference type="PROSITE" id="PS00028">
    <property type="entry name" value="ZINC_FINGER_C2H2_1"/>
    <property type="match status" value="2"/>
</dbReference>
<dbReference type="Gene3D" id="3.30.160.60">
    <property type="entry name" value="Classic Zinc Finger"/>
    <property type="match status" value="2"/>
</dbReference>
<keyword evidence="2" id="KW-0479">Metal-binding</keyword>
<feature type="domain" description="C2H2-type" evidence="8">
    <location>
        <begin position="108"/>
        <end position="135"/>
    </location>
</feature>
<evidence type="ECO:0000313" key="9">
    <source>
        <dbReference type="EMBL" id="GFQ99053.1"/>
    </source>
</evidence>
<dbReference type="InterPro" id="IPR050331">
    <property type="entry name" value="Zinc_finger"/>
</dbReference>
<evidence type="ECO:0000256" key="3">
    <source>
        <dbReference type="ARBA" id="ARBA00022737"/>
    </source>
</evidence>
<dbReference type="FunFam" id="3.30.160.60:FF:000303">
    <property type="entry name" value="Zinc finger protein 41"/>
    <property type="match status" value="1"/>
</dbReference>
<dbReference type="EMBL" id="BMAO01005099">
    <property type="protein sequence ID" value="GFQ99053.1"/>
    <property type="molecule type" value="Genomic_DNA"/>
</dbReference>
<accession>A0A8X6GAA9</accession>
<proteinExistence type="predicted"/>
<evidence type="ECO:0000256" key="7">
    <source>
        <dbReference type="PROSITE-ProRule" id="PRU00042"/>
    </source>
</evidence>
<dbReference type="SUPFAM" id="SSF57667">
    <property type="entry name" value="beta-beta-alpha zinc fingers"/>
    <property type="match status" value="1"/>
</dbReference>
<dbReference type="Pfam" id="PF00096">
    <property type="entry name" value="zf-C2H2"/>
    <property type="match status" value="1"/>
</dbReference>
<dbReference type="GO" id="GO:0008270">
    <property type="term" value="F:zinc ion binding"/>
    <property type="evidence" value="ECO:0007669"/>
    <property type="project" value="UniProtKB-KW"/>
</dbReference>
<evidence type="ECO:0000256" key="1">
    <source>
        <dbReference type="ARBA" id="ARBA00004123"/>
    </source>
</evidence>
<feature type="domain" description="C2H2-type" evidence="8">
    <location>
        <begin position="136"/>
        <end position="163"/>
    </location>
</feature>
<dbReference type="PROSITE" id="PS50157">
    <property type="entry name" value="ZINC_FINGER_C2H2_2"/>
    <property type="match status" value="2"/>
</dbReference>
<keyword evidence="4 7" id="KW-0863">Zinc-finger</keyword>
<dbReference type="InterPro" id="IPR013087">
    <property type="entry name" value="Znf_C2H2_type"/>
</dbReference>
<dbReference type="PANTHER" id="PTHR16515">
    <property type="entry name" value="PR DOMAIN ZINC FINGER PROTEIN"/>
    <property type="match status" value="1"/>
</dbReference>
<dbReference type="SMART" id="SM00355">
    <property type="entry name" value="ZnF_C2H2"/>
    <property type="match status" value="2"/>
</dbReference>
<dbReference type="AlphaFoldDB" id="A0A8X6GAA9"/>
<keyword evidence="5" id="KW-0862">Zinc</keyword>
<keyword evidence="10" id="KW-1185">Reference proteome</keyword>
<comment type="subcellular location">
    <subcellularLocation>
        <location evidence="1">Nucleus</location>
    </subcellularLocation>
</comment>
<protein>
    <recommendedName>
        <fullName evidence="8">C2H2-type domain-containing protein</fullName>
    </recommendedName>
</protein>
<sequence>MSLYLAYAAWLHSNSKKSIETGNYGTSFIVNSPSGNVIQPSRFQDLARCQEQAFGRSSQSKSQKSVDKYKYGLSPLIGSAPVVGQNPDLLQSQEQVSLQDSQFQEQSFVCTVCLKKLKHKASLNAHMRIHTGEKPYNCKICNSSFTFRTSYMNHMFNHHGDGSPQVLKPCLLH</sequence>
<name>A0A8X6GAA9_TRICU</name>
<dbReference type="Pfam" id="PF12874">
    <property type="entry name" value="zf-met"/>
    <property type="match status" value="1"/>
</dbReference>
<gene>
    <name evidence="9" type="ORF">TNCT_717191</name>
</gene>
<dbReference type="GO" id="GO:1990837">
    <property type="term" value="F:sequence-specific double-stranded DNA binding"/>
    <property type="evidence" value="ECO:0007669"/>
    <property type="project" value="UniProtKB-ARBA"/>
</dbReference>
<dbReference type="PANTHER" id="PTHR16515:SF49">
    <property type="entry name" value="GASTRULA ZINC FINGER PROTEIN XLCGF49.1-LIKE-RELATED"/>
    <property type="match status" value="1"/>
</dbReference>
<keyword evidence="6" id="KW-0539">Nucleus</keyword>
<evidence type="ECO:0000256" key="2">
    <source>
        <dbReference type="ARBA" id="ARBA00022723"/>
    </source>
</evidence>
<evidence type="ECO:0000259" key="8">
    <source>
        <dbReference type="PROSITE" id="PS50157"/>
    </source>
</evidence>
<dbReference type="OrthoDB" id="6436001at2759"/>
<dbReference type="Proteomes" id="UP000887116">
    <property type="component" value="Unassembled WGS sequence"/>
</dbReference>
<dbReference type="FunFam" id="3.30.160.60:FF:000446">
    <property type="entry name" value="Zinc finger protein"/>
    <property type="match status" value="1"/>
</dbReference>
<evidence type="ECO:0000256" key="4">
    <source>
        <dbReference type="ARBA" id="ARBA00022771"/>
    </source>
</evidence>
<evidence type="ECO:0000256" key="6">
    <source>
        <dbReference type="ARBA" id="ARBA00023242"/>
    </source>
</evidence>
<keyword evidence="3" id="KW-0677">Repeat</keyword>